<dbReference type="Pfam" id="PF02518">
    <property type="entry name" value="HATPase_c"/>
    <property type="match status" value="1"/>
</dbReference>
<feature type="transmembrane region" description="Helical" evidence="12">
    <location>
        <begin position="151"/>
        <end position="170"/>
    </location>
</feature>
<keyword evidence="4" id="KW-1003">Cell membrane</keyword>
<feature type="domain" description="PAC" evidence="16">
    <location>
        <begin position="654"/>
        <end position="706"/>
    </location>
</feature>
<evidence type="ECO:0000259" key="16">
    <source>
        <dbReference type="PROSITE" id="PS50113"/>
    </source>
</evidence>
<dbReference type="InterPro" id="IPR036097">
    <property type="entry name" value="HisK_dim/P_sf"/>
</dbReference>
<dbReference type="Gene3D" id="1.10.287.130">
    <property type="match status" value="1"/>
</dbReference>
<dbReference type="Pfam" id="PF08448">
    <property type="entry name" value="PAS_4"/>
    <property type="match status" value="1"/>
</dbReference>
<feature type="transmembrane region" description="Helical" evidence="12">
    <location>
        <begin position="232"/>
        <end position="253"/>
    </location>
</feature>
<dbReference type="SUPFAM" id="SSF52172">
    <property type="entry name" value="CheY-like"/>
    <property type="match status" value="1"/>
</dbReference>
<dbReference type="EMBL" id="JACRIW010000027">
    <property type="protein sequence ID" value="MBI5168504.1"/>
    <property type="molecule type" value="Genomic_DNA"/>
</dbReference>
<dbReference type="PANTHER" id="PTHR43065">
    <property type="entry name" value="SENSOR HISTIDINE KINASE"/>
    <property type="match status" value="1"/>
</dbReference>
<dbReference type="SUPFAM" id="SSF47384">
    <property type="entry name" value="Homodimeric domain of signal transducing histidine kinase"/>
    <property type="match status" value="1"/>
</dbReference>
<feature type="domain" description="PAS" evidence="15">
    <location>
        <begin position="582"/>
        <end position="623"/>
    </location>
</feature>
<evidence type="ECO:0000256" key="9">
    <source>
        <dbReference type="ARBA" id="ARBA00022989"/>
    </source>
</evidence>
<dbReference type="PROSITE" id="PS50113">
    <property type="entry name" value="PAC"/>
    <property type="match status" value="1"/>
</dbReference>
<keyword evidence="5 11" id="KW-0597">Phosphoprotein</keyword>
<evidence type="ECO:0000259" key="14">
    <source>
        <dbReference type="PROSITE" id="PS50110"/>
    </source>
</evidence>
<sequence length="1088" mass="117238">MSRSRLLEVGRWVSFGVLLLAAVVLRERPSQVFDEAIIWLPSGVAIAGVYLLGARAAWVVAGVTILQRLLLQYEWGQAWPGAAGSTCEALLGAYLLRRLRFDTDCARLRDVGALLATAAIAPFGSLFFSYIARMYVWPNPAVPFYSDWDAWWRMNALGVLAIVPVALTWLRLPRREWTAGLAGRLLVSSAGIVALILATLDNVPPGTIGILWLHLLMLPLVMYAAARFGVRATAFASALAALVVSLATSAGHGPFLDVVKSQRHTAVQLFELSFLAVPLAFGALISERREAESREMRSDALRRSMQSALPDLTYRLRRDGVFLDVSIPPGMRTPAPRDELIGRSLDDFVSPEHARLFREAIERTLTERGPVTVEYEIPVGGMRLAREARCVPHGDDEVLAVVRDISSRKWAERTIAFEAAVLEWVAEGRPPGEVYAAIVAGLEHLLPGAMCSIIELDGTRLHVATAPSLPAAYNAAVEGVEIGPEVGSCGTAAYHGKTVVVREIATSPLWAPWKDLAHGFGLAACWSVPIRGAAGTVLGTCAVYHSEPREPEPQELALAERAGALAGIALERASRIEALRRSQDLLEAVNRNVKEGLFRTDPEGVLVYANLGLARLFGFESPEQMLGFRLGTTVVDPERRVQLRRLAREQGQWLNEEVECRRQDGTTFWGLISGTTVRDEAGEIRSFDGAVADITARKELELQLRQSQKMEAVGKLAGGVAHDFNNLLTVIYGAADAIRAEVPTGGVVHSHAEQVLDAASRASRLTRQLLAYSRQQVLSPRVLDLTLVVDQMGGMLRRLIGEDYRLVIEHASGPLWVRVDPSQIEQVLLNLLVNARDAMPDGGAITIRTERARFLDANVTGDADLGAGPRAILSVRDDGEGMSEEVKARAFDPFFTTKPLGQGTGLGLSTVYGIVKQSGGAVWLDSTPGRGTTARIALPISAEPIAEPDAPAPAASTGQSGTLLVVEDEPGVRALVCMTLRRAGYDVLEAADGEWGVSAAAQHAGPIDLVVTDVVMPRLNGPAMAARLLAARPGLRFLFMSGYPDDARAPQEFIGSAGAFLAKPFTPSQLLHAARAAITSPPVSAGRS</sequence>
<feature type="domain" description="Histidine kinase" evidence="13">
    <location>
        <begin position="719"/>
        <end position="942"/>
    </location>
</feature>
<feature type="transmembrane region" description="Helical" evidence="12">
    <location>
        <begin position="206"/>
        <end position="225"/>
    </location>
</feature>
<dbReference type="PROSITE" id="PS50110">
    <property type="entry name" value="RESPONSE_REGULATORY"/>
    <property type="match status" value="1"/>
</dbReference>
<dbReference type="InterPro" id="IPR005467">
    <property type="entry name" value="His_kinase_dom"/>
</dbReference>
<comment type="subcellular location">
    <subcellularLocation>
        <location evidence="2">Cell membrane</location>
        <topology evidence="2">Multi-pass membrane protein</topology>
    </subcellularLocation>
</comment>
<keyword evidence="10 12" id="KW-0472">Membrane</keyword>
<dbReference type="SMART" id="SM00086">
    <property type="entry name" value="PAC"/>
    <property type="match status" value="1"/>
</dbReference>
<dbReference type="InterPro" id="IPR004358">
    <property type="entry name" value="Sig_transdc_His_kin-like_C"/>
</dbReference>
<dbReference type="InterPro" id="IPR000700">
    <property type="entry name" value="PAS-assoc_C"/>
</dbReference>
<dbReference type="InterPro" id="IPR011006">
    <property type="entry name" value="CheY-like_superfamily"/>
</dbReference>
<dbReference type="SUPFAM" id="SSF55785">
    <property type="entry name" value="PYP-like sensor domain (PAS domain)"/>
    <property type="match status" value="2"/>
</dbReference>
<name>A0A933SEH2_UNCEI</name>
<evidence type="ECO:0000256" key="8">
    <source>
        <dbReference type="ARBA" id="ARBA00022777"/>
    </source>
</evidence>
<dbReference type="InterPro" id="IPR029016">
    <property type="entry name" value="GAF-like_dom_sf"/>
</dbReference>
<organism evidence="17 18">
    <name type="scientific">Eiseniibacteriota bacterium</name>
    <dbReference type="NCBI Taxonomy" id="2212470"/>
    <lineage>
        <taxon>Bacteria</taxon>
        <taxon>Candidatus Eiseniibacteriota</taxon>
    </lineage>
</organism>
<keyword evidence="6" id="KW-0808">Transferase</keyword>
<dbReference type="InterPro" id="IPR036890">
    <property type="entry name" value="HATPase_C_sf"/>
</dbReference>
<evidence type="ECO:0000256" key="5">
    <source>
        <dbReference type="ARBA" id="ARBA00022553"/>
    </source>
</evidence>
<dbReference type="Pfam" id="PF05231">
    <property type="entry name" value="MASE1"/>
    <property type="match status" value="1"/>
</dbReference>
<dbReference type="InterPro" id="IPR013656">
    <property type="entry name" value="PAS_4"/>
</dbReference>
<comment type="catalytic activity">
    <reaction evidence="1">
        <text>ATP + protein L-histidine = ADP + protein N-phospho-L-histidine.</text>
        <dbReference type="EC" id="2.7.13.3"/>
    </reaction>
</comment>
<dbReference type="PANTHER" id="PTHR43065:SF42">
    <property type="entry name" value="TWO-COMPONENT SENSOR PPRA"/>
    <property type="match status" value="1"/>
</dbReference>
<dbReference type="Pfam" id="PF01590">
    <property type="entry name" value="GAF"/>
    <property type="match status" value="1"/>
</dbReference>
<dbReference type="Pfam" id="PF00072">
    <property type="entry name" value="Response_reg"/>
    <property type="match status" value="1"/>
</dbReference>
<feature type="domain" description="PAS" evidence="15">
    <location>
        <begin position="297"/>
        <end position="368"/>
    </location>
</feature>
<feature type="transmembrane region" description="Helical" evidence="12">
    <location>
        <begin position="182"/>
        <end position="200"/>
    </location>
</feature>
<evidence type="ECO:0000256" key="6">
    <source>
        <dbReference type="ARBA" id="ARBA00022679"/>
    </source>
</evidence>
<dbReference type="EC" id="2.7.13.3" evidence="3"/>
<dbReference type="InterPro" id="IPR003018">
    <property type="entry name" value="GAF"/>
</dbReference>
<proteinExistence type="predicted"/>
<reference evidence="17" key="1">
    <citation type="submission" date="2020-07" db="EMBL/GenBank/DDBJ databases">
        <title>Huge and variable diversity of episymbiotic CPR bacteria and DPANN archaea in groundwater ecosystems.</title>
        <authorList>
            <person name="He C.Y."/>
            <person name="Keren R."/>
            <person name="Whittaker M."/>
            <person name="Farag I.F."/>
            <person name="Doudna J."/>
            <person name="Cate J.H.D."/>
            <person name="Banfield J.F."/>
        </authorList>
    </citation>
    <scope>NUCLEOTIDE SEQUENCE</scope>
    <source>
        <strain evidence="17">NC_groundwater_1813_Pr3_B-0.1um_71_17</strain>
    </source>
</reference>
<feature type="modified residue" description="4-aspartylphosphate" evidence="11">
    <location>
        <position position="1013"/>
    </location>
</feature>
<dbReference type="SUPFAM" id="SSF55874">
    <property type="entry name" value="ATPase domain of HSP90 chaperone/DNA topoisomerase II/histidine kinase"/>
    <property type="match status" value="1"/>
</dbReference>
<keyword evidence="8" id="KW-0418">Kinase</keyword>
<evidence type="ECO:0000259" key="13">
    <source>
        <dbReference type="PROSITE" id="PS50109"/>
    </source>
</evidence>
<evidence type="ECO:0000256" key="12">
    <source>
        <dbReference type="SAM" id="Phobius"/>
    </source>
</evidence>
<keyword evidence="9 12" id="KW-1133">Transmembrane helix</keyword>
<evidence type="ECO:0000256" key="4">
    <source>
        <dbReference type="ARBA" id="ARBA00022475"/>
    </source>
</evidence>
<feature type="transmembrane region" description="Helical" evidence="12">
    <location>
        <begin position="37"/>
        <end position="58"/>
    </location>
</feature>
<evidence type="ECO:0000256" key="10">
    <source>
        <dbReference type="ARBA" id="ARBA00023136"/>
    </source>
</evidence>
<comment type="caution">
    <text evidence="17">The sequence shown here is derived from an EMBL/GenBank/DDBJ whole genome shotgun (WGS) entry which is preliminary data.</text>
</comment>
<dbReference type="InterPro" id="IPR003594">
    <property type="entry name" value="HATPase_dom"/>
</dbReference>
<dbReference type="Pfam" id="PF00512">
    <property type="entry name" value="HisKA"/>
    <property type="match status" value="1"/>
</dbReference>
<dbReference type="Gene3D" id="3.30.450.20">
    <property type="entry name" value="PAS domain"/>
    <property type="match status" value="2"/>
</dbReference>
<dbReference type="Gene3D" id="3.30.450.40">
    <property type="match status" value="1"/>
</dbReference>
<dbReference type="Pfam" id="PF13426">
    <property type="entry name" value="PAS_9"/>
    <property type="match status" value="1"/>
</dbReference>
<evidence type="ECO:0000256" key="2">
    <source>
        <dbReference type="ARBA" id="ARBA00004651"/>
    </source>
</evidence>
<dbReference type="NCBIfam" id="TIGR00229">
    <property type="entry name" value="sensory_box"/>
    <property type="match status" value="2"/>
</dbReference>
<dbReference type="SMART" id="SM00065">
    <property type="entry name" value="GAF"/>
    <property type="match status" value="1"/>
</dbReference>
<accession>A0A933SEH2</accession>
<gene>
    <name evidence="17" type="ORF">HZA61_03350</name>
</gene>
<protein>
    <recommendedName>
        <fullName evidence="3">histidine kinase</fullName>
        <ecNumber evidence="3">2.7.13.3</ecNumber>
    </recommendedName>
</protein>
<dbReference type="CDD" id="cd00130">
    <property type="entry name" value="PAS"/>
    <property type="match status" value="2"/>
</dbReference>
<dbReference type="SMART" id="SM00091">
    <property type="entry name" value="PAS"/>
    <property type="match status" value="2"/>
</dbReference>
<dbReference type="PRINTS" id="PR00344">
    <property type="entry name" value="BCTRLSENSOR"/>
</dbReference>
<evidence type="ECO:0000259" key="15">
    <source>
        <dbReference type="PROSITE" id="PS50112"/>
    </source>
</evidence>
<dbReference type="Gene3D" id="3.40.50.2300">
    <property type="match status" value="1"/>
</dbReference>
<dbReference type="Gene3D" id="3.30.565.10">
    <property type="entry name" value="Histidine kinase-like ATPase, C-terminal domain"/>
    <property type="match status" value="1"/>
</dbReference>
<dbReference type="InterPro" id="IPR000014">
    <property type="entry name" value="PAS"/>
</dbReference>
<keyword evidence="7 12" id="KW-0812">Transmembrane</keyword>
<dbReference type="SMART" id="SM00388">
    <property type="entry name" value="HisKA"/>
    <property type="match status" value="1"/>
</dbReference>
<dbReference type="InterPro" id="IPR007895">
    <property type="entry name" value="MASE1"/>
</dbReference>
<feature type="domain" description="Response regulatory" evidence="14">
    <location>
        <begin position="962"/>
        <end position="1078"/>
    </location>
</feature>
<dbReference type="InterPro" id="IPR001610">
    <property type="entry name" value="PAC"/>
</dbReference>
<feature type="transmembrane region" description="Helical" evidence="12">
    <location>
        <begin position="108"/>
        <end position="131"/>
    </location>
</feature>
<feature type="transmembrane region" description="Helical" evidence="12">
    <location>
        <begin position="6"/>
        <end position="25"/>
    </location>
</feature>
<evidence type="ECO:0000256" key="7">
    <source>
        <dbReference type="ARBA" id="ARBA00022692"/>
    </source>
</evidence>
<evidence type="ECO:0000256" key="11">
    <source>
        <dbReference type="PROSITE-ProRule" id="PRU00169"/>
    </source>
</evidence>
<dbReference type="InterPro" id="IPR001789">
    <property type="entry name" value="Sig_transdc_resp-reg_receiver"/>
</dbReference>
<dbReference type="CDD" id="cd00082">
    <property type="entry name" value="HisKA"/>
    <property type="match status" value="1"/>
</dbReference>
<dbReference type="GO" id="GO:0000155">
    <property type="term" value="F:phosphorelay sensor kinase activity"/>
    <property type="evidence" value="ECO:0007669"/>
    <property type="project" value="InterPro"/>
</dbReference>
<dbReference type="InterPro" id="IPR035965">
    <property type="entry name" value="PAS-like_dom_sf"/>
</dbReference>
<evidence type="ECO:0000313" key="17">
    <source>
        <dbReference type="EMBL" id="MBI5168504.1"/>
    </source>
</evidence>
<dbReference type="PROSITE" id="PS50112">
    <property type="entry name" value="PAS"/>
    <property type="match status" value="2"/>
</dbReference>
<dbReference type="Proteomes" id="UP000696931">
    <property type="component" value="Unassembled WGS sequence"/>
</dbReference>
<dbReference type="SMART" id="SM00448">
    <property type="entry name" value="REC"/>
    <property type="match status" value="1"/>
</dbReference>
<evidence type="ECO:0000313" key="18">
    <source>
        <dbReference type="Proteomes" id="UP000696931"/>
    </source>
</evidence>
<dbReference type="InterPro" id="IPR003661">
    <property type="entry name" value="HisK_dim/P_dom"/>
</dbReference>
<dbReference type="SUPFAM" id="SSF55781">
    <property type="entry name" value="GAF domain-like"/>
    <property type="match status" value="1"/>
</dbReference>
<dbReference type="SMART" id="SM00387">
    <property type="entry name" value="HATPase_c"/>
    <property type="match status" value="1"/>
</dbReference>
<dbReference type="GO" id="GO:0005886">
    <property type="term" value="C:plasma membrane"/>
    <property type="evidence" value="ECO:0007669"/>
    <property type="project" value="UniProtKB-SubCell"/>
</dbReference>
<dbReference type="PROSITE" id="PS50109">
    <property type="entry name" value="HIS_KIN"/>
    <property type="match status" value="1"/>
</dbReference>
<evidence type="ECO:0000256" key="1">
    <source>
        <dbReference type="ARBA" id="ARBA00000085"/>
    </source>
</evidence>
<dbReference type="AlphaFoldDB" id="A0A933SEH2"/>
<evidence type="ECO:0000256" key="3">
    <source>
        <dbReference type="ARBA" id="ARBA00012438"/>
    </source>
</evidence>